<proteinExistence type="predicted"/>
<evidence type="ECO:0000313" key="2">
    <source>
        <dbReference type="EMBL" id="KAJ8914805.1"/>
    </source>
</evidence>
<protein>
    <recommendedName>
        <fullName evidence="4">TIMELESS-interacting protein</fullName>
    </recommendedName>
</protein>
<feature type="compositionally biased region" description="Polar residues" evidence="1">
    <location>
        <begin position="80"/>
        <end position="98"/>
    </location>
</feature>
<dbReference type="Proteomes" id="UP001159042">
    <property type="component" value="Unassembled WGS sequence"/>
</dbReference>
<comment type="caution">
    <text evidence="2">The sequence shown here is derived from an EMBL/GenBank/DDBJ whole genome shotgun (WGS) entry which is preliminary data.</text>
</comment>
<keyword evidence="3" id="KW-1185">Reference proteome</keyword>
<gene>
    <name evidence="2" type="ORF">NQ315_014550</name>
</gene>
<feature type="region of interest" description="Disordered" evidence="1">
    <location>
        <begin position="75"/>
        <end position="98"/>
    </location>
</feature>
<name>A0AAV8VKU6_9CUCU</name>
<dbReference type="AlphaFoldDB" id="A0AAV8VKU6"/>
<evidence type="ECO:0008006" key="4">
    <source>
        <dbReference type="Google" id="ProtNLM"/>
    </source>
</evidence>
<sequence>MEHTEIKKIRMGLNFDFENELMSNEIEQESDGFVDTPNEQFDQLVSTNESEPAISQEQLERIRQNMERAKRLREEKLNSARKTTQNNISNQNSENLGITVDGSSASATNEATNNVSEEYHQINGNEFNFTTLVEDNEDDIEDIINDINTEESNESIRHDNQTNDTILHLHENT</sequence>
<organism evidence="2 3">
    <name type="scientific">Exocentrus adspersus</name>
    <dbReference type="NCBI Taxonomy" id="1586481"/>
    <lineage>
        <taxon>Eukaryota</taxon>
        <taxon>Metazoa</taxon>
        <taxon>Ecdysozoa</taxon>
        <taxon>Arthropoda</taxon>
        <taxon>Hexapoda</taxon>
        <taxon>Insecta</taxon>
        <taxon>Pterygota</taxon>
        <taxon>Neoptera</taxon>
        <taxon>Endopterygota</taxon>
        <taxon>Coleoptera</taxon>
        <taxon>Polyphaga</taxon>
        <taxon>Cucujiformia</taxon>
        <taxon>Chrysomeloidea</taxon>
        <taxon>Cerambycidae</taxon>
        <taxon>Lamiinae</taxon>
        <taxon>Acanthocinini</taxon>
        <taxon>Exocentrus</taxon>
    </lineage>
</organism>
<evidence type="ECO:0000313" key="3">
    <source>
        <dbReference type="Proteomes" id="UP001159042"/>
    </source>
</evidence>
<evidence type="ECO:0000256" key="1">
    <source>
        <dbReference type="SAM" id="MobiDB-lite"/>
    </source>
</evidence>
<accession>A0AAV8VKU6</accession>
<reference evidence="2 3" key="1">
    <citation type="journal article" date="2023" name="Insect Mol. Biol.">
        <title>Genome sequencing provides insights into the evolution of gene families encoding plant cell wall-degrading enzymes in longhorned beetles.</title>
        <authorList>
            <person name="Shin N.R."/>
            <person name="Okamura Y."/>
            <person name="Kirsch R."/>
            <person name="Pauchet Y."/>
        </authorList>
    </citation>
    <scope>NUCLEOTIDE SEQUENCE [LARGE SCALE GENOMIC DNA]</scope>
    <source>
        <strain evidence="2">EAD_L_NR</strain>
    </source>
</reference>
<dbReference type="EMBL" id="JANEYG010000063">
    <property type="protein sequence ID" value="KAJ8914805.1"/>
    <property type="molecule type" value="Genomic_DNA"/>
</dbReference>